<dbReference type="RefSeq" id="WP_091411459.1">
    <property type="nucleotide sequence ID" value="NZ_FOAB01000007.1"/>
</dbReference>
<keyword evidence="1" id="KW-1133">Transmembrane helix</keyword>
<gene>
    <name evidence="2" type="ORF">SAMN04487910_3873</name>
</gene>
<dbReference type="OrthoDB" id="1163669at2"/>
<proteinExistence type="predicted"/>
<dbReference type="AlphaFoldDB" id="A0A1H7UTX2"/>
<dbReference type="EMBL" id="FOAB01000007">
    <property type="protein sequence ID" value="SEM00294.1"/>
    <property type="molecule type" value="Genomic_DNA"/>
</dbReference>
<reference evidence="2 3" key="1">
    <citation type="submission" date="2016-10" db="EMBL/GenBank/DDBJ databases">
        <authorList>
            <person name="de Groot N.N."/>
        </authorList>
    </citation>
    <scope>NUCLEOTIDE SEQUENCE [LARGE SCALE GENOMIC DNA]</scope>
    <source>
        <strain evidence="2 3">DSM 25232</strain>
    </source>
</reference>
<accession>A0A1H7UTX2</accession>
<keyword evidence="1" id="KW-0812">Transmembrane</keyword>
<feature type="transmembrane region" description="Helical" evidence="1">
    <location>
        <begin position="57"/>
        <end position="74"/>
    </location>
</feature>
<organism evidence="2 3">
    <name type="scientific">Aquimarina amphilecti</name>
    <dbReference type="NCBI Taxonomy" id="1038014"/>
    <lineage>
        <taxon>Bacteria</taxon>
        <taxon>Pseudomonadati</taxon>
        <taxon>Bacteroidota</taxon>
        <taxon>Flavobacteriia</taxon>
        <taxon>Flavobacteriales</taxon>
        <taxon>Flavobacteriaceae</taxon>
        <taxon>Aquimarina</taxon>
    </lineage>
</organism>
<feature type="transmembrane region" description="Helical" evidence="1">
    <location>
        <begin position="12"/>
        <end position="45"/>
    </location>
</feature>
<sequence length="124" mass="14466">MKTIHNINKWSFIITLVLYITIIGGLLAQIALGAIQIVLGIIILFHWKKLNIKTKRHLLLYWFIVLMYGLLWATDTFNTWKTSSMVLDPYILFICITPMLIASYSVYITHQSKTIIYELKPSYL</sequence>
<evidence type="ECO:0000313" key="2">
    <source>
        <dbReference type="EMBL" id="SEM00294.1"/>
    </source>
</evidence>
<dbReference type="STRING" id="1038014.SAMN04487910_3873"/>
<keyword evidence="1" id="KW-0472">Membrane</keyword>
<evidence type="ECO:0000313" key="3">
    <source>
        <dbReference type="Proteomes" id="UP000198521"/>
    </source>
</evidence>
<feature type="transmembrane region" description="Helical" evidence="1">
    <location>
        <begin position="90"/>
        <end position="110"/>
    </location>
</feature>
<name>A0A1H7UTX2_AQUAM</name>
<protein>
    <submittedName>
        <fullName evidence="2">Uncharacterized protein</fullName>
    </submittedName>
</protein>
<keyword evidence="3" id="KW-1185">Reference proteome</keyword>
<dbReference type="Proteomes" id="UP000198521">
    <property type="component" value="Unassembled WGS sequence"/>
</dbReference>
<evidence type="ECO:0000256" key="1">
    <source>
        <dbReference type="SAM" id="Phobius"/>
    </source>
</evidence>